<evidence type="ECO:0000313" key="2">
    <source>
        <dbReference type="Proteomes" id="UP000019423"/>
    </source>
</evidence>
<dbReference type="Proteomes" id="UP000019423">
    <property type="component" value="Chromosome"/>
</dbReference>
<keyword evidence="2" id="KW-1185">Reference proteome</keyword>
<dbReference type="EMBL" id="CP007145">
    <property type="protein sequence ID" value="AHJ97209.1"/>
    <property type="molecule type" value="Genomic_DNA"/>
</dbReference>
<dbReference type="HOGENOM" id="CLU_2649530_0_0_10"/>
<sequence length="76" mass="8667">MNFSAENKRLINFEKILLSSIDIEKINTLPLSRSKAVACSTPLSFTAMRRHFINYQPMLNGLDRKIQPGFGAQARR</sequence>
<gene>
    <name evidence="1" type="ORF">Hsw_1614</name>
</gene>
<dbReference type="KEGG" id="hsw:Hsw_1614"/>
<name>W8EVG0_9BACT</name>
<protein>
    <submittedName>
        <fullName evidence="1">Uncharacterized protein</fullName>
    </submittedName>
</protein>
<proteinExistence type="predicted"/>
<organism evidence="1 2">
    <name type="scientific">Hymenobacter swuensis DY53</name>
    <dbReference type="NCBI Taxonomy" id="1227739"/>
    <lineage>
        <taxon>Bacteria</taxon>
        <taxon>Pseudomonadati</taxon>
        <taxon>Bacteroidota</taxon>
        <taxon>Cytophagia</taxon>
        <taxon>Cytophagales</taxon>
        <taxon>Hymenobacteraceae</taxon>
        <taxon>Hymenobacter</taxon>
    </lineage>
</organism>
<evidence type="ECO:0000313" key="1">
    <source>
        <dbReference type="EMBL" id="AHJ97209.1"/>
    </source>
</evidence>
<dbReference type="AlphaFoldDB" id="W8EVG0"/>
<reference evidence="1 2" key="1">
    <citation type="submission" date="2014-01" db="EMBL/GenBank/DDBJ databases">
        <title>Complete genome sequence of ionizing-radiation resistance bacterium Hymenobacter swuensis DY53.</title>
        <authorList>
            <person name="Jung J.-H."/>
            <person name="Jeong S.-W."/>
            <person name="Joe M.-H."/>
            <person name="Cho y.-j."/>
            <person name="Kim M.-K."/>
            <person name="Lim S.-Y."/>
        </authorList>
    </citation>
    <scope>NUCLEOTIDE SEQUENCE [LARGE SCALE GENOMIC DNA]</scope>
    <source>
        <strain evidence="1 2">DY53</strain>
    </source>
</reference>
<accession>W8EVG0</accession>